<proteinExistence type="predicted"/>
<reference evidence="1" key="3">
    <citation type="submission" date="2025-09" db="UniProtKB">
        <authorList>
            <consortium name="Ensembl"/>
        </authorList>
    </citation>
    <scope>IDENTIFICATION</scope>
</reference>
<dbReference type="HOGENOM" id="CLU_3055550_0_0_1"/>
<reference evidence="1" key="2">
    <citation type="submission" date="2025-08" db="UniProtKB">
        <authorList>
            <consortium name="Ensembl"/>
        </authorList>
    </citation>
    <scope>IDENTIFICATION</scope>
</reference>
<evidence type="ECO:0000313" key="2">
    <source>
        <dbReference type="Proteomes" id="UP000008144"/>
    </source>
</evidence>
<dbReference type="InParanoid" id="F6SWL8"/>
<accession>F6SWL8</accession>
<organism evidence="1 2">
    <name type="scientific">Ciona intestinalis</name>
    <name type="common">Transparent sea squirt</name>
    <name type="synonym">Ascidia intestinalis</name>
    <dbReference type="NCBI Taxonomy" id="7719"/>
    <lineage>
        <taxon>Eukaryota</taxon>
        <taxon>Metazoa</taxon>
        <taxon>Chordata</taxon>
        <taxon>Tunicata</taxon>
        <taxon>Ascidiacea</taxon>
        <taxon>Phlebobranchia</taxon>
        <taxon>Cionidae</taxon>
        <taxon>Ciona</taxon>
    </lineage>
</organism>
<dbReference type="Ensembl" id="ENSCINT00000002656.3">
    <property type="protein sequence ID" value="ENSCINP00000002656.3"/>
    <property type="gene ID" value="ENSCING00000015832.2"/>
</dbReference>
<dbReference type="Proteomes" id="UP000008144">
    <property type="component" value="Unassembled WGS sequence"/>
</dbReference>
<dbReference type="AlphaFoldDB" id="F6SWL8"/>
<sequence length="54" mass="6158">IVAVIHDGIDSYLCASRKGRFISLQTSYRYAAASKILSRFSEHHTSSLRHRHDV</sequence>
<reference evidence="2" key="1">
    <citation type="journal article" date="2002" name="Science">
        <title>The draft genome of Ciona intestinalis: insights into chordate and vertebrate origins.</title>
        <authorList>
            <person name="Dehal P."/>
            <person name="Satou Y."/>
            <person name="Campbell R.K."/>
            <person name="Chapman J."/>
            <person name="Degnan B."/>
            <person name="De Tomaso A."/>
            <person name="Davidson B."/>
            <person name="Di Gregorio A."/>
            <person name="Gelpke M."/>
            <person name="Goodstein D.M."/>
            <person name="Harafuji N."/>
            <person name="Hastings K.E."/>
            <person name="Ho I."/>
            <person name="Hotta K."/>
            <person name="Huang W."/>
            <person name="Kawashima T."/>
            <person name="Lemaire P."/>
            <person name="Martinez D."/>
            <person name="Meinertzhagen I.A."/>
            <person name="Necula S."/>
            <person name="Nonaka M."/>
            <person name="Putnam N."/>
            <person name="Rash S."/>
            <person name="Saiga H."/>
            <person name="Satake M."/>
            <person name="Terry A."/>
            <person name="Yamada L."/>
            <person name="Wang H.G."/>
            <person name="Awazu S."/>
            <person name="Azumi K."/>
            <person name="Boore J."/>
            <person name="Branno M."/>
            <person name="Chin-Bow S."/>
            <person name="DeSantis R."/>
            <person name="Doyle S."/>
            <person name="Francino P."/>
            <person name="Keys D.N."/>
            <person name="Haga S."/>
            <person name="Hayashi H."/>
            <person name="Hino K."/>
            <person name="Imai K.S."/>
            <person name="Inaba K."/>
            <person name="Kano S."/>
            <person name="Kobayashi K."/>
            <person name="Kobayashi M."/>
            <person name="Lee B.I."/>
            <person name="Makabe K.W."/>
            <person name="Manohar C."/>
            <person name="Matassi G."/>
            <person name="Medina M."/>
            <person name="Mochizuki Y."/>
            <person name="Mount S."/>
            <person name="Morishita T."/>
            <person name="Miura S."/>
            <person name="Nakayama A."/>
            <person name="Nishizaka S."/>
            <person name="Nomoto H."/>
            <person name="Ohta F."/>
            <person name="Oishi K."/>
            <person name="Rigoutsos I."/>
            <person name="Sano M."/>
            <person name="Sasaki A."/>
            <person name="Sasakura Y."/>
            <person name="Shoguchi E."/>
            <person name="Shin-i T."/>
            <person name="Spagnuolo A."/>
            <person name="Stainier D."/>
            <person name="Suzuki M.M."/>
            <person name="Tassy O."/>
            <person name="Takatori N."/>
            <person name="Tokuoka M."/>
            <person name="Yagi K."/>
            <person name="Yoshizaki F."/>
            <person name="Wada S."/>
            <person name="Zhang C."/>
            <person name="Hyatt P.D."/>
            <person name="Larimer F."/>
            <person name="Detter C."/>
            <person name="Doggett N."/>
            <person name="Glavina T."/>
            <person name="Hawkins T."/>
            <person name="Richardson P."/>
            <person name="Lucas S."/>
            <person name="Kohara Y."/>
            <person name="Levine M."/>
            <person name="Satoh N."/>
            <person name="Rokhsar D.S."/>
        </authorList>
    </citation>
    <scope>NUCLEOTIDE SEQUENCE [LARGE SCALE GENOMIC DNA]</scope>
</reference>
<protein>
    <submittedName>
        <fullName evidence="1">Uncharacterized protein</fullName>
    </submittedName>
</protein>
<evidence type="ECO:0000313" key="1">
    <source>
        <dbReference type="Ensembl" id="ENSCINP00000002656.3"/>
    </source>
</evidence>
<name>F6SWL8_CIOIN</name>
<keyword evidence="2" id="KW-1185">Reference proteome</keyword>